<protein>
    <recommendedName>
        <fullName evidence="3">ASCH domain-containing protein</fullName>
    </recommendedName>
</protein>
<dbReference type="SUPFAM" id="SSF88697">
    <property type="entry name" value="PUA domain-like"/>
    <property type="match status" value="1"/>
</dbReference>
<dbReference type="GeneID" id="84232984"/>
<evidence type="ECO:0008006" key="3">
    <source>
        <dbReference type="Google" id="ProtNLM"/>
    </source>
</evidence>
<keyword evidence="2" id="KW-1185">Reference proteome</keyword>
<evidence type="ECO:0000313" key="2">
    <source>
        <dbReference type="Proteomes" id="UP001182908"/>
    </source>
</evidence>
<dbReference type="RefSeq" id="WP_309310169.1">
    <property type="nucleotide sequence ID" value="NZ_CP133592.1"/>
</dbReference>
<name>A0AA51YIB9_9EURY</name>
<evidence type="ECO:0000313" key="1">
    <source>
        <dbReference type="EMBL" id="WMW24356.1"/>
    </source>
</evidence>
<dbReference type="AlphaFoldDB" id="A0AA51YIB9"/>
<sequence>MDNELIPVLGVKAPWSTMINLGWKPWEVRTQKTNKRGTIALYSTRSKPDREAVQVYDNLRSCQKLEDMTPYHAVEYGKIIALADFVDCKQFESFDHFRKTDHKHLNPHSYYKEGLWYWVLENIRHVEPFDFKFKGSVVWSSIEISKLKVLPGTICVPEVPF</sequence>
<dbReference type="Proteomes" id="UP001182908">
    <property type="component" value="Chromosome"/>
</dbReference>
<reference evidence="1 2" key="1">
    <citation type="submission" date="2023-08" db="EMBL/GenBank/DDBJ databases">
        <title>Methanolobus mangrovi sp. nov. and Methanolobus sediminis sp. nov, two novel methylotrophic methanogens isolated from mangrove sediments in China.</title>
        <authorList>
            <person name="Zhou J."/>
        </authorList>
    </citation>
    <scope>NUCLEOTIDE SEQUENCE [LARGE SCALE GENOMIC DNA]</scope>
    <source>
        <strain evidence="1 2">FTZ6</strain>
    </source>
</reference>
<proteinExistence type="predicted"/>
<dbReference type="Gene3D" id="2.30.130.30">
    <property type="entry name" value="Hypothetical protein"/>
    <property type="match status" value="1"/>
</dbReference>
<dbReference type="KEGG" id="mseb:RE474_09665"/>
<organism evidence="1 2">
    <name type="scientific">Methanolobus sediminis</name>
    <dbReference type="NCBI Taxonomy" id="3072978"/>
    <lineage>
        <taxon>Archaea</taxon>
        <taxon>Methanobacteriati</taxon>
        <taxon>Methanobacteriota</taxon>
        <taxon>Stenosarchaea group</taxon>
        <taxon>Methanomicrobia</taxon>
        <taxon>Methanosarcinales</taxon>
        <taxon>Methanosarcinaceae</taxon>
        <taxon>Methanolobus</taxon>
    </lineage>
</organism>
<accession>A0AA51YIB9</accession>
<dbReference type="InterPro" id="IPR015947">
    <property type="entry name" value="PUA-like_sf"/>
</dbReference>
<dbReference type="EMBL" id="CP133592">
    <property type="protein sequence ID" value="WMW24356.1"/>
    <property type="molecule type" value="Genomic_DNA"/>
</dbReference>
<gene>
    <name evidence="1" type="ORF">RE474_09665</name>
</gene>